<comment type="caution">
    <text evidence="3">The sequence shown here is derived from an EMBL/GenBank/DDBJ whole genome shotgun (WGS) entry which is preliminary data.</text>
</comment>
<keyword evidence="4" id="KW-1185">Reference proteome</keyword>
<organism evidence="3 4">
    <name type="scientific">Tuber borchii</name>
    <name type="common">White truffle</name>
    <dbReference type="NCBI Taxonomy" id="42251"/>
    <lineage>
        <taxon>Eukaryota</taxon>
        <taxon>Fungi</taxon>
        <taxon>Dikarya</taxon>
        <taxon>Ascomycota</taxon>
        <taxon>Pezizomycotina</taxon>
        <taxon>Pezizomycetes</taxon>
        <taxon>Pezizales</taxon>
        <taxon>Tuberaceae</taxon>
        <taxon>Tuber</taxon>
    </lineage>
</organism>
<name>A0A2T7A4M2_TUBBO</name>
<reference evidence="3 4" key="1">
    <citation type="submission" date="2017-04" db="EMBL/GenBank/DDBJ databases">
        <title>Draft genome sequence of Tuber borchii Vittad., a whitish edible truffle.</title>
        <authorList>
            <consortium name="DOE Joint Genome Institute"/>
            <person name="Murat C."/>
            <person name="Kuo A."/>
            <person name="Barry K.W."/>
            <person name="Clum A."/>
            <person name="Dockter R.B."/>
            <person name="Fauchery L."/>
            <person name="Iotti M."/>
            <person name="Kohler A."/>
            <person name="Labutti K."/>
            <person name="Lindquist E.A."/>
            <person name="Lipzen A."/>
            <person name="Ohm R.A."/>
            <person name="Wang M."/>
            <person name="Grigoriev I.V."/>
            <person name="Zambonelli A."/>
            <person name="Martin F.M."/>
        </authorList>
    </citation>
    <scope>NUCLEOTIDE SEQUENCE [LARGE SCALE GENOMIC DNA]</scope>
    <source>
        <strain evidence="3 4">Tbo3840</strain>
    </source>
</reference>
<feature type="region of interest" description="Disordered" evidence="2">
    <location>
        <begin position="68"/>
        <end position="88"/>
    </location>
</feature>
<evidence type="ECO:0000256" key="2">
    <source>
        <dbReference type="SAM" id="MobiDB-lite"/>
    </source>
</evidence>
<sequence length="149" mass="16837">MHLLQPGQQKLPLCPPNSPALHHYVSLLGTISHSEISLTSLRTYAQSELHLLNNYFAATTARLNALQPLTKPSSTADPTERRHAVEERSQKWAELHAMEKYKAEIERLQENVRRREELEGRLRGLLREVGEALLEREVLAGEGGEIDAI</sequence>
<keyword evidence="1" id="KW-0175">Coiled coil</keyword>
<feature type="compositionally biased region" description="Basic and acidic residues" evidence="2">
    <location>
        <begin position="78"/>
        <end position="88"/>
    </location>
</feature>
<evidence type="ECO:0000256" key="1">
    <source>
        <dbReference type="SAM" id="Coils"/>
    </source>
</evidence>
<evidence type="ECO:0000313" key="4">
    <source>
        <dbReference type="Proteomes" id="UP000244722"/>
    </source>
</evidence>
<evidence type="ECO:0000313" key="3">
    <source>
        <dbReference type="EMBL" id="PUU82674.1"/>
    </source>
</evidence>
<protein>
    <submittedName>
        <fullName evidence="3">Uncharacterized protein</fullName>
    </submittedName>
</protein>
<accession>A0A2T7A4M2</accession>
<feature type="coiled-coil region" evidence="1">
    <location>
        <begin position="91"/>
        <end position="135"/>
    </location>
</feature>
<dbReference type="EMBL" id="NESQ01000023">
    <property type="protein sequence ID" value="PUU82674.1"/>
    <property type="molecule type" value="Genomic_DNA"/>
</dbReference>
<gene>
    <name evidence="3" type="ORF">B9Z19DRAFT_1061570</name>
</gene>
<proteinExistence type="predicted"/>
<dbReference type="AlphaFoldDB" id="A0A2T7A4M2"/>
<dbReference type="Proteomes" id="UP000244722">
    <property type="component" value="Unassembled WGS sequence"/>
</dbReference>